<evidence type="ECO:0000256" key="3">
    <source>
        <dbReference type="ARBA" id="ARBA00022801"/>
    </source>
</evidence>
<evidence type="ECO:0000313" key="10">
    <source>
        <dbReference type="Proteomes" id="UP000823894"/>
    </source>
</evidence>
<dbReference type="PROSITE" id="PS51257">
    <property type="entry name" value="PROKAR_LIPOPROTEIN"/>
    <property type="match status" value="1"/>
</dbReference>
<feature type="compositionally biased region" description="Low complexity" evidence="6">
    <location>
        <begin position="238"/>
        <end position="247"/>
    </location>
</feature>
<dbReference type="InterPro" id="IPR051794">
    <property type="entry name" value="PG_Endopeptidase_C40"/>
</dbReference>
<feature type="domain" description="NlpC/P60" evidence="8">
    <location>
        <begin position="245"/>
        <end position="352"/>
    </location>
</feature>
<feature type="chain" id="PRO_5039380053" evidence="7">
    <location>
        <begin position="27"/>
        <end position="352"/>
    </location>
</feature>
<name>A0A9D2SWQ4_9FIRM</name>
<reference evidence="9" key="2">
    <citation type="submission" date="2021-04" db="EMBL/GenBank/DDBJ databases">
        <authorList>
            <person name="Gilroy R."/>
        </authorList>
    </citation>
    <scope>NUCLEOTIDE SEQUENCE</scope>
    <source>
        <strain evidence="9">ChiGjej1B1-1692</strain>
    </source>
</reference>
<gene>
    <name evidence="9" type="ORF">H9757_05815</name>
</gene>
<feature type="compositionally biased region" description="Low complexity" evidence="6">
    <location>
        <begin position="213"/>
        <end position="231"/>
    </location>
</feature>
<comment type="similarity">
    <text evidence="1">Belongs to the peptidase C40 family.</text>
</comment>
<dbReference type="GO" id="GO:0006508">
    <property type="term" value="P:proteolysis"/>
    <property type="evidence" value="ECO:0007669"/>
    <property type="project" value="UniProtKB-KW"/>
</dbReference>
<feature type="region of interest" description="Disordered" evidence="6">
    <location>
        <begin position="199"/>
        <end position="247"/>
    </location>
</feature>
<dbReference type="PROSITE" id="PS51935">
    <property type="entry name" value="NLPC_P60"/>
    <property type="match status" value="1"/>
</dbReference>
<reference evidence="9" key="1">
    <citation type="journal article" date="2021" name="PeerJ">
        <title>Extensive microbial diversity within the chicken gut microbiome revealed by metagenomics and culture.</title>
        <authorList>
            <person name="Gilroy R."/>
            <person name="Ravi A."/>
            <person name="Getino M."/>
            <person name="Pursley I."/>
            <person name="Horton D.L."/>
            <person name="Alikhan N.F."/>
            <person name="Baker D."/>
            <person name="Gharbi K."/>
            <person name="Hall N."/>
            <person name="Watson M."/>
            <person name="Adriaenssens E.M."/>
            <person name="Foster-Nyarko E."/>
            <person name="Jarju S."/>
            <person name="Secka A."/>
            <person name="Antonio M."/>
            <person name="Oren A."/>
            <person name="Chaudhuri R.R."/>
            <person name="La Ragione R."/>
            <person name="Hildebrand F."/>
            <person name="Pallen M.J."/>
        </authorList>
    </citation>
    <scope>NUCLEOTIDE SEQUENCE</scope>
    <source>
        <strain evidence="9">ChiGjej1B1-1692</strain>
    </source>
</reference>
<keyword evidence="3" id="KW-0378">Hydrolase</keyword>
<dbReference type="InterPro" id="IPR038765">
    <property type="entry name" value="Papain-like_cys_pep_sf"/>
</dbReference>
<dbReference type="SUPFAM" id="SSF54001">
    <property type="entry name" value="Cysteine proteinases"/>
    <property type="match status" value="1"/>
</dbReference>
<dbReference type="Pfam" id="PF00877">
    <property type="entry name" value="NLPC_P60"/>
    <property type="match status" value="1"/>
</dbReference>
<evidence type="ECO:0000256" key="2">
    <source>
        <dbReference type="ARBA" id="ARBA00022670"/>
    </source>
</evidence>
<feature type="signal peptide" evidence="7">
    <location>
        <begin position="1"/>
        <end position="26"/>
    </location>
</feature>
<organism evidence="9 10">
    <name type="scientific">Candidatus Mediterraneibacter faecigallinarum</name>
    <dbReference type="NCBI Taxonomy" id="2838669"/>
    <lineage>
        <taxon>Bacteria</taxon>
        <taxon>Bacillati</taxon>
        <taxon>Bacillota</taxon>
        <taxon>Clostridia</taxon>
        <taxon>Lachnospirales</taxon>
        <taxon>Lachnospiraceae</taxon>
        <taxon>Mediterraneibacter</taxon>
    </lineage>
</organism>
<evidence type="ECO:0000313" key="9">
    <source>
        <dbReference type="EMBL" id="HJC38563.1"/>
    </source>
</evidence>
<proteinExistence type="inferred from homology"/>
<dbReference type="GO" id="GO:0008234">
    <property type="term" value="F:cysteine-type peptidase activity"/>
    <property type="evidence" value="ECO:0007669"/>
    <property type="project" value="UniProtKB-KW"/>
</dbReference>
<evidence type="ECO:0000256" key="6">
    <source>
        <dbReference type="SAM" id="MobiDB-lite"/>
    </source>
</evidence>
<evidence type="ECO:0000256" key="7">
    <source>
        <dbReference type="SAM" id="SignalP"/>
    </source>
</evidence>
<evidence type="ECO:0000259" key="8">
    <source>
        <dbReference type="PROSITE" id="PS51935"/>
    </source>
</evidence>
<dbReference type="Gene3D" id="6.10.250.3150">
    <property type="match status" value="1"/>
</dbReference>
<protein>
    <submittedName>
        <fullName evidence="9">C40 family peptidase</fullName>
    </submittedName>
</protein>
<evidence type="ECO:0000256" key="1">
    <source>
        <dbReference type="ARBA" id="ARBA00007074"/>
    </source>
</evidence>
<keyword evidence="5" id="KW-0175">Coiled coil</keyword>
<dbReference type="InterPro" id="IPR000064">
    <property type="entry name" value="NLP_P60_dom"/>
</dbReference>
<keyword evidence="4" id="KW-0788">Thiol protease</keyword>
<evidence type="ECO:0000256" key="4">
    <source>
        <dbReference type="ARBA" id="ARBA00022807"/>
    </source>
</evidence>
<feature type="coiled-coil region" evidence="5">
    <location>
        <begin position="29"/>
        <end position="95"/>
    </location>
</feature>
<dbReference type="AlphaFoldDB" id="A0A9D2SWQ4"/>
<sequence>MKFRKAATVLLAAALACTLTVTPVLADEVDDLKQQKEDVQSEVEDLQSQLNTLMQKMSDLEDELISTGQEITQTEEDLKQAEEDEQEQYEAMKLRIKYMYEAGTGSADLEKVLSSGDMSGMLSQAEYSQQVHNYDREKLEEYVATTEKVKELKTSLEEKQDDLEAAQAEYQAQQAEMSTTIEEKSAEIENLDDMIQEAARKAQEEEEARQRAAAEAARQQEQEQQGGSNITTGGGSSSSGDSIPNTSGSAVVARAQSCLGADYVWGACSPGAFDCSGLVSYCLTGRYVRLGNTTTFMGWPRVSNPQPGDVCVGNGHCGIYIGGGMMIHAATEGVGVITGPVQSGMIYVRYGG</sequence>
<accession>A0A9D2SWQ4</accession>
<dbReference type="PANTHER" id="PTHR47359">
    <property type="entry name" value="PEPTIDOGLYCAN DL-ENDOPEPTIDASE CWLO"/>
    <property type="match status" value="1"/>
</dbReference>
<evidence type="ECO:0000256" key="5">
    <source>
        <dbReference type="SAM" id="Coils"/>
    </source>
</evidence>
<dbReference type="PANTHER" id="PTHR47359:SF3">
    <property type="entry name" value="NLP_P60 DOMAIN-CONTAINING PROTEIN-RELATED"/>
    <property type="match status" value="1"/>
</dbReference>
<keyword evidence="2" id="KW-0645">Protease</keyword>
<feature type="compositionally biased region" description="Basic and acidic residues" evidence="6">
    <location>
        <begin position="199"/>
        <end position="212"/>
    </location>
</feature>
<comment type="caution">
    <text evidence="9">The sequence shown here is derived from an EMBL/GenBank/DDBJ whole genome shotgun (WGS) entry which is preliminary data.</text>
</comment>
<dbReference type="Gene3D" id="3.90.1720.10">
    <property type="entry name" value="endopeptidase domain like (from Nostoc punctiforme)"/>
    <property type="match status" value="1"/>
</dbReference>
<dbReference type="EMBL" id="DWWK01000085">
    <property type="protein sequence ID" value="HJC38563.1"/>
    <property type="molecule type" value="Genomic_DNA"/>
</dbReference>
<dbReference type="Proteomes" id="UP000823894">
    <property type="component" value="Unassembled WGS sequence"/>
</dbReference>
<keyword evidence="7" id="KW-0732">Signal</keyword>